<feature type="domain" description="DUF6843" evidence="1">
    <location>
        <begin position="28"/>
        <end position="116"/>
    </location>
</feature>
<accession>A0ABT1YN18</accession>
<dbReference type="InterPro" id="IPR049293">
    <property type="entry name" value="DUF6843"/>
</dbReference>
<dbReference type="Proteomes" id="UP001300012">
    <property type="component" value="Unassembled WGS sequence"/>
</dbReference>
<keyword evidence="3" id="KW-1185">Reference proteome</keyword>
<dbReference type="EMBL" id="JANQBD010000020">
    <property type="protein sequence ID" value="MCR8634563.1"/>
    <property type="molecule type" value="Genomic_DNA"/>
</dbReference>
<name>A0ABT1YN18_9BACL</name>
<proteinExistence type="predicted"/>
<sequence length="145" mass="16107">MKVLLAVSVIVVVLLGIIGGYTAFMSPEHHKYIVSDGYTGWVEVTFGQAESQPLEKEHRTYVYHIPANGKLKTSTPMKAGTMSVFYLGRDGKLTETGQYEETIHAISTRSHSTGYADGRREDSPTVVSFYLGSKEQWESEAEKVN</sequence>
<gene>
    <name evidence="2" type="ORF">NV381_25535</name>
</gene>
<dbReference type="RefSeq" id="WP_258216119.1">
    <property type="nucleotide sequence ID" value="NZ_JANQBD010000020.1"/>
</dbReference>
<organism evidence="2 3">
    <name type="scientific">Paenibacillus radicis</name>
    <name type="common">ex Xue et al. 2023</name>
    <dbReference type="NCBI Taxonomy" id="2972489"/>
    <lineage>
        <taxon>Bacteria</taxon>
        <taxon>Bacillati</taxon>
        <taxon>Bacillota</taxon>
        <taxon>Bacilli</taxon>
        <taxon>Bacillales</taxon>
        <taxon>Paenibacillaceae</taxon>
        <taxon>Paenibacillus</taxon>
    </lineage>
</organism>
<evidence type="ECO:0000313" key="2">
    <source>
        <dbReference type="EMBL" id="MCR8634563.1"/>
    </source>
</evidence>
<dbReference type="Pfam" id="PF20862">
    <property type="entry name" value="DUF6843"/>
    <property type="match status" value="1"/>
</dbReference>
<evidence type="ECO:0000313" key="3">
    <source>
        <dbReference type="Proteomes" id="UP001300012"/>
    </source>
</evidence>
<reference evidence="2 3" key="1">
    <citation type="submission" date="2022-08" db="EMBL/GenBank/DDBJ databases">
        <title>Paenibacillus endoradicis sp. nov., Paenibacillus radicibacter sp. nov and Paenibacillus pararadicis sp. nov., three cold-adapted plant growth-promoting bacteria isolated from root of Larix gmelinii in Great Khingan.</title>
        <authorList>
            <person name="Xue H."/>
        </authorList>
    </citation>
    <scope>NUCLEOTIDE SEQUENCE [LARGE SCALE GENOMIC DNA]</scope>
    <source>
        <strain evidence="2 3">N5-1-1-5</strain>
    </source>
</reference>
<evidence type="ECO:0000259" key="1">
    <source>
        <dbReference type="Pfam" id="PF20862"/>
    </source>
</evidence>
<protein>
    <recommendedName>
        <fullName evidence="1">DUF6843 domain-containing protein</fullName>
    </recommendedName>
</protein>
<comment type="caution">
    <text evidence="2">The sequence shown here is derived from an EMBL/GenBank/DDBJ whole genome shotgun (WGS) entry which is preliminary data.</text>
</comment>